<proteinExistence type="predicted"/>
<evidence type="ECO:0000313" key="3">
    <source>
        <dbReference type="EMBL" id="KAH0573415.1"/>
    </source>
</evidence>
<keyword evidence="1" id="KW-0175">Coiled coil</keyword>
<dbReference type="Proteomes" id="UP000018208">
    <property type="component" value="Unassembled WGS sequence"/>
</dbReference>
<reference evidence="3" key="2">
    <citation type="submission" date="2020-12" db="EMBL/GenBank/DDBJ databases">
        <title>New Spironucleus salmonicida genome in near-complete chromosomes.</title>
        <authorList>
            <person name="Xu F."/>
            <person name="Kurt Z."/>
            <person name="Jimenez-Gonzalez A."/>
            <person name="Astvaldsson A."/>
            <person name="Andersson J.O."/>
            <person name="Svard S.G."/>
        </authorList>
    </citation>
    <scope>NUCLEOTIDE SEQUENCE</scope>
    <source>
        <strain evidence="3">ATCC 50377</strain>
    </source>
</reference>
<evidence type="ECO:0000256" key="1">
    <source>
        <dbReference type="SAM" id="Coils"/>
    </source>
</evidence>
<accession>V6LL41</accession>
<gene>
    <name evidence="2" type="ORF">SS50377_15103</name>
    <name evidence="3" type="ORF">SS50377_25535</name>
</gene>
<dbReference type="EMBL" id="KI546101">
    <property type="protein sequence ID" value="EST45083.1"/>
    <property type="molecule type" value="Genomic_DNA"/>
</dbReference>
<protein>
    <submittedName>
        <fullName evidence="2">Uncharacterized protein</fullName>
    </submittedName>
</protein>
<reference evidence="2 3" key="1">
    <citation type="journal article" date="2014" name="PLoS Genet.">
        <title>The Genome of Spironucleus salmonicida Highlights a Fish Pathogen Adapted to Fluctuating Environments.</title>
        <authorList>
            <person name="Xu F."/>
            <person name="Jerlstrom-Hultqvist J."/>
            <person name="Einarsson E."/>
            <person name="Astvaldsson A."/>
            <person name="Svard S.G."/>
            <person name="Andersson J.O."/>
        </authorList>
    </citation>
    <scope>NUCLEOTIDE SEQUENCE</scope>
    <source>
        <strain evidence="3">ATCC 50377</strain>
    </source>
</reference>
<dbReference type="EMBL" id="AUWU02000005">
    <property type="protein sequence ID" value="KAH0573415.1"/>
    <property type="molecule type" value="Genomic_DNA"/>
</dbReference>
<sequence>MERQYKQLQHINAKLLLDLQAANDEISFLNSVTLPTPQSNPGNIPALKAEISMLKIKIQEMQSKDYNTIATSKLEKIAHENQRENSILKHNLEQLNSTLDEIRTENKRLKGQQINDQNQNLRNTPKSITENVIVDEVEALQDKMVNQMIDLTQTVEKQSKIISILNDKYDKQEADMRKLQFQKALSAEASENEAQKDILALSSKSNSTTKSVIHENIDESQLLIDQQLKTIQILKSQVLDYHTEIQNLTLQQPEKVAILKQIIDNLNEKASIDDERIIQLEQQSKILKEQLAILSNDP</sequence>
<feature type="coiled-coil region" evidence="1">
    <location>
        <begin position="5"/>
        <end position="112"/>
    </location>
</feature>
<keyword evidence="4" id="KW-1185">Reference proteome</keyword>
<dbReference type="VEuPathDB" id="GiardiaDB:SS50377_25535"/>
<feature type="coiled-coil region" evidence="1">
    <location>
        <begin position="263"/>
        <end position="297"/>
    </location>
</feature>
<evidence type="ECO:0000313" key="2">
    <source>
        <dbReference type="EMBL" id="EST45083.1"/>
    </source>
</evidence>
<dbReference type="AlphaFoldDB" id="V6LL41"/>
<evidence type="ECO:0000313" key="4">
    <source>
        <dbReference type="Proteomes" id="UP000018208"/>
    </source>
</evidence>
<name>V6LL41_9EUKA</name>
<organism evidence="2">
    <name type="scientific">Spironucleus salmonicida</name>
    <dbReference type="NCBI Taxonomy" id="348837"/>
    <lineage>
        <taxon>Eukaryota</taxon>
        <taxon>Metamonada</taxon>
        <taxon>Diplomonadida</taxon>
        <taxon>Hexamitidae</taxon>
        <taxon>Hexamitinae</taxon>
        <taxon>Spironucleus</taxon>
    </lineage>
</organism>